<dbReference type="EMBL" id="JARQWQ010000057">
    <property type="protein sequence ID" value="KAK2556163.1"/>
    <property type="molecule type" value="Genomic_DNA"/>
</dbReference>
<name>A0AAD9Q7G7_ACRCE</name>
<evidence type="ECO:0000313" key="2">
    <source>
        <dbReference type="Proteomes" id="UP001249851"/>
    </source>
</evidence>
<organism evidence="1 2">
    <name type="scientific">Acropora cervicornis</name>
    <name type="common">Staghorn coral</name>
    <dbReference type="NCBI Taxonomy" id="6130"/>
    <lineage>
        <taxon>Eukaryota</taxon>
        <taxon>Metazoa</taxon>
        <taxon>Cnidaria</taxon>
        <taxon>Anthozoa</taxon>
        <taxon>Hexacorallia</taxon>
        <taxon>Scleractinia</taxon>
        <taxon>Astrocoeniina</taxon>
        <taxon>Acroporidae</taxon>
        <taxon>Acropora</taxon>
    </lineage>
</organism>
<proteinExistence type="predicted"/>
<accession>A0AAD9Q7G7</accession>
<comment type="caution">
    <text evidence="1">The sequence shown here is derived from an EMBL/GenBank/DDBJ whole genome shotgun (WGS) entry which is preliminary data.</text>
</comment>
<gene>
    <name evidence="1" type="ORF">P5673_021747</name>
</gene>
<dbReference type="AlphaFoldDB" id="A0AAD9Q7G7"/>
<reference evidence="1" key="2">
    <citation type="journal article" date="2023" name="Science">
        <title>Genomic signatures of disease resistance in endangered staghorn corals.</title>
        <authorList>
            <person name="Vollmer S.V."/>
            <person name="Selwyn J.D."/>
            <person name="Despard B.A."/>
            <person name="Roesel C.L."/>
        </authorList>
    </citation>
    <scope>NUCLEOTIDE SEQUENCE</scope>
    <source>
        <strain evidence="1">K2</strain>
    </source>
</reference>
<evidence type="ECO:0000313" key="1">
    <source>
        <dbReference type="EMBL" id="KAK2556163.1"/>
    </source>
</evidence>
<reference evidence="1" key="1">
    <citation type="journal article" date="2023" name="G3 (Bethesda)">
        <title>Whole genome assembly and annotation of the endangered Caribbean coral Acropora cervicornis.</title>
        <authorList>
            <person name="Selwyn J.D."/>
            <person name="Vollmer S.V."/>
        </authorList>
    </citation>
    <scope>NUCLEOTIDE SEQUENCE</scope>
    <source>
        <strain evidence="1">K2</strain>
    </source>
</reference>
<keyword evidence="2" id="KW-1185">Reference proteome</keyword>
<sequence>MFRFVKETKNDNLGPTKLEANHVLNPLGNCTLLQDHPALHVKPKIGISTISSCPTLFTKQRV</sequence>
<dbReference type="Proteomes" id="UP001249851">
    <property type="component" value="Unassembled WGS sequence"/>
</dbReference>
<protein>
    <submittedName>
        <fullName evidence="1">Uncharacterized protein</fullName>
    </submittedName>
</protein>